<feature type="region of interest" description="Disordered" evidence="1">
    <location>
        <begin position="410"/>
        <end position="437"/>
    </location>
</feature>
<evidence type="ECO:0000313" key="2">
    <source>
        <dbReference type="EMBL" id="GIL80702.1"/>
    </source>
</evidence>
<reference evidence="2" key="1">
    <citation type="journal article" date="2021" name="Proc. Natl. Acad. Sci. U.S.A.">
        <title>Three genomes in the algal genus Volvox reveal the fate of a haploid sex-determining region after a transition to homothallism.</title>
        <authorList>
            <person name="Yamamoto K."/>
            <person name="Hamaji T."/>
            <person name="Kawai-Toyooka H."/>
            <person name="Matsuzaki R."/>
            <person name="Takahashi F."/>
            <person name="Nishimura Y."/>
            <person name="Kawachi M."/>
            <person name="Noguchi H."/>
            <person name="Minakuchi Y."/>
            <person name="Umen J.G."/>
            <person name="Toyoda A."/>
            <person name="Nozaki H."/>
        </authorList>
    </citation>
    <scope>NUCLEOTIDE SEQUENCE</scope>
    <source>
        <strain evidence="2">NIES-3786</strain>
    </source>
</reference>
<dbReference type="Proteomes" id="UP000747110">
    <property type="component" value="Unassembled WGS sequence"/>
</dbReference>
<feature type="compositionally biased region" description="Low complexity" evidence="1">
    <location>
        <begin position="418"/>
        <end position="427"/>
    </location>
</feature>
<feature type="compositionally biased region" description="Low complexity" evidence="1">
    <location>
        <begin position="1"/>
        <end position="36"/>
    </location>
</feature>
<feature type="region of interest" description="Disordered" evidence="1">
    <location>
        <begin position="263"/>
        <end position="288"/>
    </location>
</feature>
<feature type="non-terminal residue" evidence="2">
    <location>
        <position position="1"/>
    </location>
</feature>
<feature type="region of interest" description="Disordered" evidence="1">
    <location>
        <begin position="372"/>
        <end position="395"/>
    </location>
</feature>
<comment type="caution">
    <text evidence="2">The sequence shown here is derived from an EMBL/GenBank/DDBJ whole genome shotgun (WGS) entry which is preliminary data.</text>
</comment>
<name>A0A8J4CFD8_9CHLO</name>
<dbReference type="AlphaFoldDB" id="A0A8J4CFD8"/>
<accession>A0A8J4CFD8</accession>
<proteinExistence type="predicted"/>
<evidence type="ECO:0000313" key="3">
    <source>
        <dbReference type="Proteomes" id="UP000747110"/>
    </source>
</evidence>
<evidence type="ECO:0000256" key="1">
    <source>
        <dbReference type="SAM" id="MobiDB-lite"/>
    </source>
</evidence>
<dbReference type="EMBL" id="BNCP01000019">
    <property type="protein sequence ID" value="GIL80702.1"/>
    <property type="molecule type" value="Genomic_DNA"/>
</dbReference>
<feature type="region of interest" description="Disordered" evidence="1">
    <location>
        <begin position="1"/>
        <end position="89"/>
    </location>
</feature>
<organism evidence="2 3">
    <name type="scientific">Volvox reticuliferus</name>
    <dbReference type="NCBI Taxonomy" id="1737510"/>
    <lineage>
        <taxon>Eukaryota</taxon>
        <taxon>Viridiplantae</taxon>
        <taxon>Chlorophyta</taxon>
        <taxon>core chlorophytes</taxon>
        <taxon>Chlorophyceae</taxon>
        <taxon>CS clade</taxon>
        <taxon>Chlamydomonadales</taxon>
        <taxon>Volvocaceae</taxon>
        <taxon>Volvox</taxon>
    </lineage>
</organism>
<feature type="non-terminal residue" evidence="2">
    <location>
        <position position="476"/>
    </location>
</feature>
<feature type="compositionally biased region" description="Low complexity" evidence="1">
    <location>
        <begin position="52"/>
        <end position="67"/>
    </location>
</feature>
<keyword evidence="3" id="KW-1185">Reference proteome</keyword>
<sequence>GSDRSSSSNSQRSKLANVSNGSASNGSVSNGSPSNGTQPSTGSPIGSVEEQLAALGAGGAAAAALVPPSLPPPAVRISRRRSADGSSIATQAMGDQAQWSELSGFAAAGHGGLAGVSVDGDRTGSSISPMLSPFISTPHDQMVLLPSSQLSQPSRDVLGTDLQGGTTAQVAAHTASAAVTKDTCATATATGAGDSGSWDALKGGRSFRWRGGAVAEAASFVAGSIDVMPAAMAPAQLMPLSAAPLKLRIPAVSLELEEDVLTDPQASPIKHHPTEKDDTAASTADVDAAASAASPTSAIASRHLAGAQCPPSPTHLASYRAAAAAAVVAGIDGRGPDVGLPPAATAAGGVDFTAAAAAAAAAMDAFTACYSDSEPAQNRPSLAVPVRPRSESISYHPRQQLRDLHQQVSLPAHSLHRSSGTAPSTGGPSAGDGGCEIFVSTQNPLHQLPAASGRHMQANPLYAPLTHTRHLYGLSE</sequence>
<protein>
    <submittedName>
        <fullName evidence="2">Uncharacterized protein</fullName>
    </submittedName>
</protein>
<gene>
    <name evidence="2" type="ORF">Vretifemale_10008</name>
</gene>